<proteinExistence type="predicted"/>
<sequence length="91" mass="9956">MRHHVRFTVKMFIDAEGGDASNNLQGEFDQPKLHHHLKIVASAQLSLAVAVIPHLGYSCLTAPQACFTGIGRFARLNRGRQDLSGPPSHGR</sequence>
<reference evidence="2" key="2">
    <citation type="submission" date="2015-01" db="EMBL/GenBank/DDBJ databases">
        <title>Evolutionary Origins and Diversification of the Mycorrhizal Mutualists.</title>
        <authorList>
            <consortium name="DOE Joint Genome Institute"/>
            <consortium name="Mycorrhizal Genomics Consortium"/>
            <person name="Kohler A."/>
            <person name="Kuo A."/>
            <person name="Nagy L.G."/>
            <person name="Floudas D."/>
            <person name="Copeland A."/>
            <person name="Barry K.W."/>
            <person name="Cichocki N."/>
            <person name="Veneault-Fourrey C."/>
            <person name="LaButti K."/>
            <person name="Lindquist E.A."/>
            <person name="Lipzen A."/>
            <person name="Lundell T."/>
            <person name="Morin E."/>
            <person name="Murat C."/>
            <person name="Riley R."/>
            <person name="Ohm R."/>
            <person name="Sun H."/>
            <person name="Tunlid A."/>
            <person name="Henrissat B."/>
            <person name="Grigoriev I.V."/>
            <person name="Hibbett D.S."/>
            <person name="Martin F."/>
        </authorList>
    </citation>
    <scope>NUCLEOTIDE SEQUENCE [LARGE SCALE GENOMIC DNA]</scope>
    <source>
        <strain evidence="2">MAFF 305830</strain>
    </source>
</reference>
<accession>A0A0C3AL37</accession>
<reference evidence="1 2" key="1">
    <citation type="submission" date="2014-04" db="EMBL/GenBank/DDBJ databases">
        <authorList>
            <consortium name="DOE Joint Genome Institute"/>
            <person name="Kuo A."/>
            <person name="Zuccaro A."/>
            <person name="Kohler A."/>
            <person name="Nagy L.G."/>
            <person name="Floudas D."/>
            <person name="Copeland A."/>
            <person name="Barry K.W."/>
            <person name="Cichocki N."/>
            <person name="Veneault-Fourrey C."/>
            <person name="LaButti K."/>
            <person name="Lindquist E.A."/>
            <person name="Lipzen A."/>
            <person name="Lundell T."/>
            <person name="Morin E."/>
            <person name="Murat C."/>
            <person name="Sun H."/>
            <person name="Tunlid A."/>
            <person name="Henrissat B."/>
            <person name="Grigoriev I.V."/>
            <person name="Hibbett D.S."/>
            <person name="Martin F."/>
            <person name="Nordberg H.P."/>
            <person name="Cantor M.N."/>
            <person name="Hua S.X."/>
        </authorList>
    </citation>
    <scope>NUCLEOTIDE SEQUENCE [LARGE SCALE GENOMIC DNA]</scope>
    <source>
        <strain evidence="1 2">MAFF 305830</strain>
    </source>
</reference>
<evidence type="ECO:0000313" key="2">
    <source>
        <dbReference type="Proteomes" id="UP000054097"/>
    </source>
</evidence>
<organism evidence="1 2">
    <name type="scientific">Serendipita vermifera MAFF 305830</name>
    <dbReference type="NCBI Taxonomy" id="933852"/>
    <lineage>
        <taxon>Eukaryota</taxon>
        <taxon>Fungi</taxon>
        <taxon>Dikarya</taxon>
        <taxon>Basidiomycota</taxon>
        <taxon>Agaricomycotina</taxon>
        <taxon>Agaricomycetes</taxon>
        <taxon>Sebacinales</taxon>
        <taxon>Serendipitaceae</taxon>
        <taxon>Serendipita</taxon>
    </lineage>
</organism>
<keyword evidence="2" id="KW-1185">Reference proteome</keyword>
<dbReference type="HOGENOM" id="CLU_2428425_0_0_1"/>
<dbReference type="EMBL" id="KN824489">
    <property type="protein sequence ID" value="KIM20016.1"/>
    <property type="molecule type" value="Genomic_DNA"/>
</dbReference>
<evidence type="ECO:0000313" key="1">
    <source>
        <dbReference type="EMBL" id="KIM20016.1"/>
    </source>
</evidence>
<protein>
    <submittedName>
        <fullName evidence="1">Uncharacterized protein</fullName>
    </submittedName>
</protein>
<dbReference type="Proteomes" id="UP000054097">
    <property type="component" value="Unassembled WGS sequence"/>
</dbReference>
<gene>
    <name evidence="1" type="ORF">M408DRAFT_30730</name>
</gene>
<dbReference type="AlphaFoldDB" id="A0A0C3AL37"/>
<name>A0A0C3AL37_SERVB</name>